<dbReference type="PANTHER" id="PTHR33710:SF65">
    <property type="entry name" value="ENDONUCLEASE_EXONUCLEASE_PHOSPHATASE"/>
    <property type="match status" value="1"/>
</dbReference>
<proteinExistence type="predicted"/>
<reference evidence="1" key="1">
    <citation type="submission" date="2023-08" db="EMBL/GenBank/DDBJ databases">
        <title>A de novo genome assembly of Solanum verrucosum Schlechtendal, a Mexican diploid species geographically isolated from the other diploid A-genome species in potato relatives.</title>
        <authorList>
            <person name="Hosaka K."/>
        </authorList>
    </citation>
    <scope>NUCLEOTIDE SEQUENCE</scope>
    <source>
        <tissue evidence="1">Young leaves</tissue>
    </source>
</reference>
<dbReference type="EMBL" id="CP133622">
    <property type="protein sequence ID" value="WMV55577.1"/>
    <property type="molecule type" value="Genomic_DNA"/>
</dbReference>
<accession>A0AAF0ZX04</accession>
<gene>
    <name evidence="1" type="ORF">MTR67_048962</name>
</gene>
<dbReference type="Proteomes" id="UP001234989">
    <property type="component" value="Chromosome 11"/>
</dbReference>
<sequence>MIELKGIGRWFTWTNGHVYSTIDRALVNAAWTLRLDHNEVMVMDPGCYDHTPLSVHFTEEVQRTKPFRFLNCLSAHQDFMPLVHQTCATRSRRKYMESVWQKLKITRIKLKQLNTQEFNSVGAKIQECRQRLTITQS</sequence>
<dbReference type="AlphaFoldDB" id="A0AAF0ZX04"/>
<name>A0AAF0ZX04_SOLVR</name>
<organism evidence="1 2">
    <name type="scientific">Solanum verrucosum</name>
    <dbReference type="NCBI Taxonomy" id="315347"/>
    <lineage>
        <taxon>Eukaryota</taxon>
        <taxon>Viridiplantae</taxon>
        <taxon>Streptophyta</taxon>
        <taxon>Embryophyta</taxon>
        <taxon>Tracheophyta</taxon>
        <taxon>Spermatophyta</taxon>
        <taxon>Magnoliopsida</taxon>
        <taxon>eudicotyledons</taxon>
        <taxon>Gunneridae</taxon>
        <taxon>Pentapetalae</taxon>
        <taxon>asterids</taxon>
        <taxon>lamiids</taxon>
        <taxon>Solanales</taxon>
        <taxon>Solanaceae</taxon>
        <taxon>Solanoideae</taxon>
        <taxon>Solaneae</taxon>
        <taxon>Solanum</taxon>
    </lineage>
</organism>
<dbReference type="PANTHER" id="PTHR33710">
    <property type="entry name" value="BNAC02G09200D PROTEIN"/>
    <property type="match status" value="1"/>
</dbReference>
<evidence type="ECO:0000313" key="2">
    <source>
        <dbReference type="Proteomes" id="UP001234989"/>
    </source>
</evidence>
<evidence type="ECO:0000313" key="1">
    <source>
        <dbReference type="EMBL" id="WMV55577.1"/>
    </source>
</evidence>
<protein>
    <submittedName>
        <fullName evidence="1">Uncharacterized protein</fullName>
    </submittedName>
</protein>
<keyword evidence="2" id="KW-1185">Reference proteome</keyword>